<keyword evidence="3" id="KW-1185">Reference proteome</keyword>
<protein>
    <submittedName>
        <fullName evidence="2">Tetratricopeptide repeat protein</fullName>
    </submittedName>
</protein>
<comment type="caution">
    <text evidence="2">The sequence shown here is derived from an EMBL/GenBank/DDBJ whole genome shotgun (WGS) entry which is preliminary data.</text>
</comment>
<feature type="compositionally biased region" description="Polar residues" evidence="1">
    <location>
        <begin position="146"/>
        <end position="168"/>
    </location>
</feature>
<name>A0ABR9WCV4_9BACT</name>
<accession>A0ABR9WCV4</accession>
<dbReference type="InterPro" id="IPR011990">
    <property type="entry name" value="TPR-like_helical_dom_sf"/>
</dbReference>
<dbReference type="Gene3D" id="1.25.40.10">
    <property type="entry name" value="Tetratricopeptide repeat domain"/>
    <property type="match status" value="1"/>
</dbReference>
<proteinExistence type="predicted"/>
<organism evidence="2 3">
    <name type="scientific">Dyadobacter subterraneus</name>
    <dbReference type="NCBI Taxonomy" id="2773304"/>
    <lineage>
        <taxon>Bacteria</taxon>
        <taxon>Pseudomonadati</taxon>
        <taxon>Bacteroidota</taxon>
        <taxon>Cytophagia</taxon>
        <taxon>Cytophagales</taxon>
        <taxon>Spirosomataceae</taxon>
        <taxon>Dyadobacter</taxon>
    </lineage>
</organism>
<evidence type="ECO:0000256" key="1">
    <source>
        <dbReference type="SAM" id="MobiDB-lite"/>
    </source>
</evidence>
<gene>
    <name evidence="2" type="ORF">IEE83_15575</name>
</gene>
<feature type="compositionally biased region" description="Basic and acidic residues" evidence="1">
    <location>
        <begin position="172"/>
        <end position="190"/>
    </location>
</feature>
<sequence length="239" mass="27457">MNALLLYLLLLLWDNRTFDAITKTNERKIGAEMAFKKKQFVNASKLYHQITYGSVFSDPAARLNMAHSYYQAGQLKDALYQYKLLDHVKDKTIASVANCQVALILVSKKDTAGALERLKTSLRLEPRNTVARSNYIILKTHFSGIEQPSQSSQDNRMAKNEASTNKPTPSKPEAKPEGFEQEEAAKREQLLRSLKSMNMSEEQARLILDAMKSNESQYIYQLRRKQYAKKSERNETIEW</sequence>
<evidence type="ECO:0000313" key="3">
    <source>
        <dbReference type="Proteomes" id="UP000634134"/>
    </source>
</evidence>
<evidence type="ECO:0000313" key="2">
    <source>
        <dbReference type="EMBL" id="MBE9463305.1"/>
    </source>
</evidence>
<dbReference type="EMBL" id="JACYGY010000001">
    <property type="protein sequence ID" value="MBE9463305.1"/>
    <property type="molecule type" value="Genomic_DNA"/>
</dbReference>
<reference evidence="3" key="1">
    <citation type="submission" date="2023-07" db="EMBL/GenBank/DDBJ databases">
        <title>Dyadobacter sp. nov 'subterranea' isolated from contaminted grondwater.</title>
        <authorList>
            <person name="Szabo I."/>
            <person name="Al-Omari J."/>
            <person name="Szerdahelyi S.G."/>
            <person name="Rado J."/>
        </authorList>
    </citation>
    <scope>NUCLEOTIDE SEQUENCE [LARGE SCALE GENOMIC DNA]</scope>
    <source>
        <strain evidence="3">UP-52</strain>
    </source>
</reference>
<dbReference type="RefSeq" id="WP_194121444.1">
    <property type="nucleotide sequence ID" value="NZ_JACYGY010000001.1"/>
</dbReference>
<feature type="region of interest" description="Disordered" evidence="1">
    <location>
        <begin position="146"/>
        <end position="190"/>
    </location>
</feature>
<dbReference type="SUPFAM" id="SSF48452">
    <property type="entry name" value="TPR-like"/>
    <property type="match status" value="1"/>
</dbReference>
<dbReference type="Proteomes" id="UP000634134">
    <property type="component" value="Unassembled WGS sequence"/>
</dbReference>